<gene>
    <name evidence="2" type="ORF">SAMN05421829_12039</name>
</gene>
<name>A0A1N7BXM6_9RHOO</name>
<dbReference type="InterPro" id="IPR035986">
    <property type="entry name" value="PKD_dom_sf"/>
</dbReference>
<keyword evidence="3" id="KW-1185">Reference proteome</keyword>
<feature type="signal peptide" evidence="1">
    <location>
        <begin position="1"/>
        <end position="36"/>
    </location>
</feature>
<dbReference type="OrthoDB" id="5404641at2"/>
<sequence length="514" mass="53025">MSLPSRRSPTPSVSLKPLVRTLALLCALGAPAAASAQVVPIPFETEGIVRSIYSRPDGTGVELGVFGRTFLVPPGATIHTPTKTLSAAELTDPARFPGLLRDGFVGSTAILLGEVKIAADGSATPLITSVAIEPAETVLLGSLTKNDAGAMSLLDIPMRESTDPRLLSKGYKNEFGFAVDPASIPVGTFAALEGYYGDDGNFYHFSLEAAGGALIDPAVPKTSITKTGCVPGSRLQVQGSAYLPAASTIEFRNPKTNYLYGSMSTTVDIEAPEFGTYRYSVIVNEGEVDSDGACPSQVKAVNLTNLSQAVATVDGVTAPPPPPPAGTVPTNVAPVAVADAANVFVGLATEVHLLANDTDANGNMDSTTVQLQFPLPPGLDVQNPQTGDVIVTAAAAGTYTFSYTVADIGGLVSAPTPVTITAQPVAMDTVDLTRSNFRADSGRWEVRGATNQAGAQITATLVRTNETIATVTSDATGAWQIDVRNSPVRAVAGDIVRVISSGGGRDEGVVNIVQ</sequence>
<evidence type="ECO:0000256" key="1">
    <source>
        <dbReference type="SAM" id="SignalP"/>
    </source>
</evidence>
<dbReference type="EMBL" id="FTMD01000020">
    <property type="protein sequence ID" value="SIR56089.1"/>
    <property type="molecule type" value="Genomic_DNA"/>
</dbReference>
<accession>A0A1N7BXM6</accession>
<evidence type="ECO:0000313" key="3">
    <source>
        <dbReference type="Proteomes" id="UP000186819"/>
    </source>
</evidence>
<dbReference type="AlphaFoldDB" id="A0A1N7BXM6"/>
<proteinExistence type="predicted"/>
<dbReference type="Proteomes" id="UP000186819">
    <property type="component" value="Unassembled WGS sequence"/>
</dbReference>
<keyword evidence="1" id="KW-0732">Signal</keyword>
<dbReference type="SUPFAM" id="SSF49299">
    <property type="entry name" value="PKD domain"/>
    <property type="match status" value="1"/>
</dbReference>
<organism evidence="2 3">
    <name type="scientific">Aromatoleum tolulyticum</name>
    <dbReference type="NCBI Taxonomy" id="34027"/>
    <lineage>
        <taxon>Bacteria</taxon>
        <taxon>Pseudomonadati</taxon>
        <taxon>Pseudomonadota</taxon>
        <taxon>Betaproteobacteria</taxon>
        <taxon>Rhodocyclales</taxon>
        <taxon>Rhodocyclaceae</taxon>
        <taxon>Aromatoleum</taxon>
    </lineage>
</organism>
<feature type="chain" id="PRO_5009940672" description="Bacterial Ig domain-containing protein" evidence="1">
    <location>
        <begin position="37"/>
        <end position="514"/>
    </location>
</feature>
<dbReference type="RefSeq" id="WP_076604140.1">
    <property type="nucleotide sequence ID" value="NZ_FTMD01000020.1"/>
</dbReference>
<evidence type="ECO:0000313" key="2">
    <source>
        <dbReference type="EMBL" id="SIR56089.1"/>
    </source>
</evidence>
<evidence type="ECO:0008006" key="4">
    <source>
        <dbReference type="Google" id="ProtNLM"/>
    </source>
</evidence>
<protein>
    <recommendedName>
        <fullName evidence="4">Bacterial Ig domain-containing protein</fullName>
    </recommendedName>
</protein>
<dbReference type="Pfam" id="PF17963">
    <property type="entry name" value="Big_9"/>
    <property type="match status" value="1"/>
</dbReference>
<reference evidence="3" key="1">
    <citation type="submission" date="2017-01" db="EMBL/GenBank/DDBJ databases">
        <authorList>
            <person name="Varghese N."/>
            <person name="Submissions S."/>
        </authorList>
    </citation>
    <scope>NUCLEOTIDE SEQUENCE [LARGE SCALE GENOMIC DNA]</scope>
    <source>
        <strain evidence="3">ATCC 51758</strain>
    </source>
</reference>